<keyword evidence="3" id="KW-1185">Reference proteome</keyword>
<dbReference type="InterPro" id="IPR017451">
    <property type="entry name" value="F-box-assoc_interact_dom"/>
</dbReference>
<protein>
    <recommendedName>
        <fullName evidence="1">F-box associated beta-propeller type 1 domain-containing protein</fullName>
    </recommendedName>
</protein>
<dbReference type="OrthoDB" id="1702120at2759"/>
<feature type="domain" description="F-box associated beta-propeller type 1" evidence="1">
    <location>
        <begin position="33"/>
        <end position="273"/>
    </location>
</feature>
<evidence type="ECO:0000313" key="3">
    <source>
        <dbReference type="Proteomes" id="UP001141806"/>
    </source>
</evidence>
<dbReference type="NCBIfam" id="TIGR01640">
    <property type="entry name" value="F_box_assoc_1"/>
    <property type="match status" value="1"/>
</dbReference>
<accession>A0A9Q0L4T3</accession>
<sequence length="327" mass="37501">MVNGEGDWKTREIPLNFDLKGRYSEESRSFLIVGSYNGILCITAGVGRHPMYLLNPITGEKMKLPKSNHRLPPKLNLAPSYGFGWDSLSNNYKVVRLHYEVDVNSSKIIKGFCEVITVGEDHWRRLDFPTITDSYGSDSNPVLLDGTLYWLSDHPWCPPDQAHILAFDIDSENFWTMDCCPPCRICCERDLVHRRSLIIMDGSLAIIDHQSDYCCPRFMDIWLVNGSKTMGFSLSLTTYDMSGLLPYLRNQYGCGQFFVIAKVGHDKFLLHLRTEKQIYKGLQCSIFLYSPERKLYSAIHGSWSTEYVLEYCWMVPTLKSLKAMIDG</sequence>
<dbReference type="PANTHER" id="PTHR31672">
    <property type="entry name" value="BNACNNG10540D PROTEIN"/>
    <property type="match status" value="1"/>
</dbReference>
<dbReference type="Pfam" id="PF07734">
    <property type="entry name" value="FBA_1"/>
    <property type="match status" value="1"/>
</dbReference>
<dbReference type="InterPro" id="IPR050796">
    <property type="entry name" value="SCF_F-box_component"/>
</dbReference>
<evidence type="ECO:0000313" key="2">
    <source>
        <dbReference type="EMBL" id="KAJ4982447.1"/>
    </source>
</evidence>
<dbReference type="AlphaFoldDB" id="A0A9Q0L4T3"/>
<reference evidence="2" key="1">
    <citation type="journal article" date="2023" name="Plant J.">
        <title>The genome of the king protea, Protea cynaroides.</title>
        <authorList>
            <person name="Chang J."/>
            <person name="Duong T.A."/>
            <person name="Schoeman C."/>
            <person name="Ma X."/>
            <person name="Roodt D."/>
            <person name="Barker N."/>
            <person name="Li Z."/>
            <person name="Van de Peer Y."/>
            <person name="Mizrachi E."/>
        </authorList>
    </citation>
    <scope>NUCLEOTIDE SEQUENCE</scope>
    <source>
        <tissue evidence="2">Young leaves</tissue>
    </source>
</reference>
<proteinExistence type="predicted"/>
<name>A0A9Q0L4T3_9MAGN</name>
<dbReference type="InterPro" id="IPR006527">
    <property type="entry name" value="F-box-assoc_dom_typ1"/>
</dbReference>
<organism evidence="2 3">
    <name type="scientific">Protea cynaroides</name>
    <dbReference type="NCBI Taxonomy" id="273540"/>
    <lineage>
        <taxon>Eukaryota</taxon>
        <taxon>Viridiplantae</taxon>
        <taxon>Streptophyta</taxon>
        <taxon>Embryophyta</taxon>
        <taxon>Tracheophyta</taxon>
        <taxon>Spermatophyta</taxon>
        <taxon>Magnoliopsida</taxon>
        <taxon>Proteales</taxon>
        <taxon>Proteaceae</taxon>
        <taxon>Protea</taxon>
    </lineage>
</organism>
<dbReference type="Proteomes" id="UP001141806">
    <property type="component" value="Unassembled WGS sequence"/>
</dbReference>
<dbReference type="EMBL" id="JAMYWD010000001">
    <property type="protein sequence ID" value="KAJ4982447.1"/>
    <property type="molecule type" value="Genomic_DNA"/>
</dbReference>
<evidence type="ECO:0000259" key="1">
    <source>
        <dbReference type="Pfam" id="PF07734"/>
    </source>
</evidence>
<gene>
    <name evidence="2" type="ORF">NE237_033284</name>
</gene>
<comment type="caution">
    <text evidence="2">The sequence shown here is derived from an EMBL/GenBank/DDBJ whole genome shotgun (WGS) entry which is preliminary data.</text>
</comment>
<dbReference type="PANTHER" id="PTHR31672:SF13">
    <property type="entry name" value="F-BOX PROTEIN CPR30-LIKE"/>
    <property type="match status" value="1"/>
</dbReference>